<dbReference type="KEGG" id="sgm:GCM10017557_33890"/>
<reference evidence="2 3" key="1">
    <citation type="journal article" date="2014" name="Int. J. Syst. Evol. Microbiol.">
        <title>Complete genome sequence of Corynebacterium casei LMG S-19264T (=DSM 44701T), isolated from a smear-ripened cheese.</title>
        <authorList>
            <consortium name="US DOE Joint Genome Institute (JGI-PGF)"/>
            <person name="Walter F."/>
            <person name="Albersmeier A."/>
            <person name="Kalinowski J."/>
            <person name="Ruckert C."/>
        </authorList>
    </citation>
    <scope>NUCLEOTIDE SEQUENCE [LARGE SCALE GENOMIC DNA]</scope>
    <source>
        <strain evidence="2 3">JCM 4677</strain>
    </source>
</reference>
<evidence type="ECO:0000256" key="1">
    <source>
        <dbReference type="SAM" id="MobiDB-lite"/>
    </source>
</evidence>
<dbReference type="RefSeq" id="WP_157871403.1">
    <property type="nucleotide sequence ID" value="NZ_AP023440.1"/>
</dbReference>
<sequence>MKLVSRATGQEISPGSTVHMQSGPTAGRAWRFEHIVERPDGNHHVHVTRISGKFGRIPRQYHPDVFGCEITIDITWRRSVRNAAHHAWTKVDDYLMAGAFALVPLAFFEHYHWAETITSSLRFGGH</sequence>
<dbReference type="EMBL" id="AP023440">
    <property type="protein sequence ID" value="BCL28530.1"/>
    <property type="molecule type" value="Genomic_DNA"/>
</dbReference>
<dbReference type="OrthoDB" id="4224272at2"/>
<proteinExistence type="predicted"/>
<organism evidence="2 3">
    <name type="scientific">Streptomyces aurantiacus</name>
    <dbReference type="NCBI Taxonomy" id="47760"/>
    <lineage>
        <taxon>Bacteria</taxon>
        <taxon>Bacillati</taxon>
        <taxon>Actinomycetota</taxon>
        <taxon>Actinomycetes</taxon>
        <taxon>Kitasatosporales</taxon>
        <taxon>Streptomycetaceae</taxon>
        <taxon>Streptomyces</taxon>
        <taxon>Streptomyces aurantiacus group</taxon>
    </lineage>
</organism>
<feature type="region of interest" description="Disordered" evidence="1">
    <location>
        <begin position="1"/>
        <end position="23"/>
    </location>
</feature>
<feature type="compositionally biased region" description="Polar residues" evidence="1">
    <location>
        <begin position="7"/>
        <end position="23"/>
    </location>
</feature>
<dbReference type="Proteomes" id="UP000516444">
    <property type="component" value="Chromosome"/>
</dbReference>
<accession>A0A7G1P3W6</accession>
<protein>
    <submittedName>
        <fullName evidence="2">Uncharacterized protein</fullName>
    </submittedName>
</protein>
<dbReference type="AlphaFoldDB" id="A0A7G1P3W6"/>
<evidence type="ECO:0000313" key="3">
    <source>
        <dbReference type="Proteomes" id="UP000516444"/>
    </source>
</evidence>
<evidence type="ECO:0000313" key="2">
    <source>
        <dbReference type="EMBL" id="BCL28530.1"/>
    </source>
</evidence>
<gene>
    <name evidence="2" type="ORF">GCM10017557_33890</name>
</gene>
<name>A0A7G1P3W6_9ACTN</name>
<keyword evidence="3" id="KW-1185">Reference proteome</keyword>